<evidence type="ECO:0000313" key="3">
    <source>
        <dbReference type="Proteomes" id="UP001497383"/>
    </source>
</evidence>
<reference evidence="2 3" key="1">
    <citation type="submission" date="2024-03" db="EMBL/GenBank/DDBJ databases">
        <authorList>
            <person name="Brejova B."/>
        </authorList>
    </citation>
    <scope>NUCLEOTIDE SEQUENCE [LARGE SCALE GENOMIC DNA]</scope>
    <source>
        <strain evidence="2 3">CBS 14171</strain>
    </source>
</reference>
<accession>A0ABP0ZKE3</accession>
<proteinExistence type="predicted"/>
<feature type="compositionally biased region" description="Acidic residues" evidence="1">
    <location>
        <begin position="266"/>
        <end position="275"/>
    </location>
</feature>
<name>A0ABP0ZKE3_9ASCO</name>
<keyword evidence="3" id="KW-1185">Reference proteome</keyword>
<dbReference type="EMBL" id="OZ022405">
    <property type="protein sequence ID" value="CAK9436416.1"/>
    <property type="molecule type" value="Genomic_DNA"/>
</dbReference>
<dbReference type="Proteomes" id="UP001497383">
    <property type="component" value="Chromosome 1"/>
</dbReference>
<evidence type="ECO:0000256" key="1">
    <source>
        <dbReference type="SAM" id="MobiDB-lite"/>
    </source>
</evidence>
<feature type="compositionally biased region" description="Basic and acidic residues" evidence="1">
    <location>
        <begin position="245"/>
        <end position="265"/>
    </location>
</feature>
<dbReference type="RefSeq" id="XP_066827912.1">
    <property type="nucleotide sequence ID" value="XM_066976953.1"/>
</dbReference>
<organism evidence="2 3">
    <name type="scientific">Lodderomyces beijingensis</name>
    <dbReference type="NCBI Taxonomy" id="1775926"/>
    <lineage>
        <taxon>Eukaryota</taxon>
        <taxon>Fungi</taxon>
        <taxon>Dikarya</taxon>
        <taxon>Ascomycota</taxon>
        <taxon>Saccharomycotina</taxon>
        <taxon>Pichiomycetes</taxon>
        <taxon>Debaryomycetaceae</taxon>
        <taxon>Candida/Lodderomyces clade</taxon>
        <taxon>Lodderomyces</taxon>
    </lineage>
</organism>
<gene>
    <name evidence="2" type="ORF">LODBEIA_P09740</name>
</gene>
<evidence type="ECO:0000313" key="2">
    <source>
        <dbReference type="EMBL" id="CAK9436416.1"/>
    </source>
</evidence>
<sequence>MANGAEEPKSEVLFSTNIASLYKLPFRQWYTSRPDKVDIASLGTDSIWKGSIRLLSEHPQFPTTTTSETPCYAQRRIKLEFINGINHDLESFWGEVWYIPPPPVPQRPSSVKSESSLILKRRSEANGVKLSPAKLVSRDGSSTIIPVEGTIDHFRVLVQLPDSGFHPRNKDEVVASGPEQVALVLKLNAFQARLFVERLREFDADYKSGEQAYLLDQLGSIHRAKMDARLDMSGLKSSVHKLALGKHDEKMQDNRSSRDDNKKGDEDEEEEDEFGDYVSQDK</sequence>
<protein>
    <submittedName>
        <fullName evidence="2">Uncharacterized protein</fullName>
    </submittedName>
</protein>
<feature type="region of interest" description="Disordered" evidence="1">
    <location>
        <begin position="243"/>
        <end position="282"/>
    </location>
</feature>
<dbReference type="GeneID" id="92206170"/>